<name>A0AAU9W211_9CNID</name>
<feature type="disulfide bond" evidence="1">
    <location>
        <begin position="41"/>
        <end position="50"/>
    </location>
</feature>
<feature type="domain" description="EGF-like" evidence="2">
    <location>
        <begin position="15"/>
        <end position="51"/>
    </location>
</feature>
<dbReference type="InterPro" id="IPR036056">
    <property type="entry name" value="Fibrinogen-like_C"/>
</dbReference>
<protein>
    <recommendedName>
        <fullName evidence="6">EGF-like domain-containing protein</fullName>
    </recommendedName>
</protein>
<dbReference type="PROSITE" id="PS51406">
    <property type="entry name" value="FIBRINOGEN_C_2"/>
    <property type="match status" value="1"/>
</dbReference>
<dbReference type="InterPro" id="IPR014716">
    <property type="entry name" value="Fibrinogen_a/b/g_C_1"/>
</dbReference>
<dbReference type="PROSITE" id="PS50026">
    <property type="entry name" value="EGF_3"/>
    <property type="match status" value="1"/>
</dbReference>
<reference evidence="4 5" key="1">
    <citation type="submission" date="2022-05" db="EMBL/GenBank/DDBJ databases">
        <authorList>
            <consortium name="Genoscope - CEA"/>
            <person name="William W."/>
        </authorList>
    </citation>
    <scope>NUCLEOTIDE SEQUENCE [LARGE SCALE GENOMIC DNA]</scope>
</reference>
<evidence type="ECO:0008006" key="6">
    <source>
        <dbReference type="Google" id="ProtNLM"/>
    </source>
</evidence>
<keyword evidence="1" id="KW-1015">Disulfide bond</keyword>
<sequence length="535" mass="61265">GKYAPEKHHCINRCCRTNPCLNGGVCQEICDTHSTRFNCTCPITYSGQRCEKMKHPRSCKDIAENGASTSGKYDIYDSSNERFSVYCDLQSEPGFVWTLIQSLSLSKRNAFNYTGFGKNFEIDIEVGKVNWNEFRLSLSQMQYLANHSTHLRATCNFSTDGLQYTDYARAKLAGHDIFGTWNTCQMYEYVNIRGIYCSNCTALTKQQEDVSWHIRSYNSTQFGCEFNGKPGGVPNEKNFGKFHKLYINPDHRCSFSPASTTQHWFGAKCDATYKDKGFGTDFPVNDNSNEPDWNCYRFSLSLMRSLSNHFTHLRVTCNFPADGLRCTDYARASKTTHFVSVVKRKSLPCTWLKDLESGKYDIYNSDNERFSRNAFNYAEFGKNFEIDIREGEVNWSEFRLSLSQMQSLAIYSTHLRATCNFPTDGLQYTDYARAKLAGHNIFGTWDTCQMYEYVNIRGNSCSNCTALKKQQENVSWHIRSYRSTQFGCQLDGKPGGVPDEKNFGKFHKLYINPDHRCSSSPASTTQHWFGAKCDV</sequence>
<comment type="caution">
    <text evidence="4">The sequence shown here is derived from an EMBL/GenBank/DDBJ whole genome shotgun (WGS) entry which is preliminary data.</text>
</comment>
<feature type="domain" description="Fibrinogen C-terminal" evidence="3">
    <location>
        <begin position="50"/>
        <end position="101"/>
    </location>
</feature>
<feature type="non-terminal residue" evidence="4">
    <location>
        <position position="1"/>
    </location>
</feature>
<dbReference type="SUPFAM" id="SSF56496">
    <property type="entry name" value="Fibrinogen C-terminal domain-like"/>
    <property type="match status" value="1"/>
</dbReference>
<dbReference type="Gene3D" id="3.90.215.10">
    <property type="entry name" value="Gamma Fibrinogen, chain A, domain 1"/>
    <property type="match status" value="1"/>
</dbReference>
<keyword evidence="1" id="KW-0245">EGF-like domain</keyword>
<dbReference type="PROSITE" id="PS00022">
    <property type="entry name" value="EGF_1"/>
    <property type="match status" value="1"/>
</dbReference>
<evidence type="ECO:0000259" key="2">
    <source>
        <dbReference type="PROSITE" id="PS50026"/>
    </source>
</evidence>
<dbReference type="EMBL" id="CALNXJ010000007">
    <property type="protein sequence ID" value="CAH3043963.1"/>
    <property type="molecule type" value="Genomic_DNA"/>
</dbReference>
<accession>A0AAU9W211</accession>
<dbReference type="Proteomes" id="UP001159428">
    <property type="component" value="Unassembled WGS sequence"/>
</dbReference>
<keyword evidence="5" id="KW-1185">Reference proteome</keyword>
<dbReference type="SUPFAM" id="SSF57196">
    <property type="entry name" value="EGF/Laminin"/>
    <property type="match status" value="1"/>
</dbReference>
<comment type="caution">
    <text evidence="1">Lacks conserved residue(s) required for the propagation of feature annotation.</text>
</comment>
<organism evidence="4 5">
    <name type="scientific">Pocillopora meandrina</name>
    <dbReference type="NCBI Taxonomy" id="46732"/>
    <lineage>
        <taxon>Eukaryota</taxon>
        <taxon>Metazoa</taxon>
        <taxon>Cnidaria</taxon>
        <taxon>Anthozoa</taxon>
        <taxon>Hexacorallia</taxon>
        <taxon>Scleractinia</taxon>
        <taxon>Astrocoeniina</taxon>
        <taxon>Pocilloporidae</taxon>
        <taxon>Pocillopora</taxon>
    </lineage>
</organism>
<proteinExistence type="predicted"/>
<dbReference type="CDD" id="cd00054">
    <property type="entry name" value="EGF_CA"/>
    <property type="match status" value="1"/>
</dbReference>
<dbReference type="Pfam" id="PF00147">
    <property type="entry name" value="Fibrinogen_C"/>
    <property type="match status" value="1"/>
</dbReference>
<evidence type="ECO:0000256" key="1">
    <source>
        <dbReference type="PROSITE-ProRule" id="PRU00076"/>
    </source>
</evidence>
<evidence type="ECO:0000313" key="4">
    <source>
        <dbReference type="EMBL" id="CAH3043963.1"/>
    </source>
</evidence>
<dbReference type="AlphaFoldDB" id="A0AAU9W211"/>
<dbReference type="InterPro" id="IPR000742">
    <property type="entry name" value="EGF"/>
</dbReference>
<gene>
    <name evidence="4" type="ORF">PMEA_00031809</name>
</gene>
<dbReference type="Gene3D" id="2.10.25.10">
    <property type="entry name" value="Laminin"/>
    <property type="match status" value="1"/>
</dbReference>
<dbReference type="InterPro" id="IPR002181">
    <property type="entry name" value="Fibrinogen_a/b/g_C_dom"/>
</dbReference>
<evidence type="ECO:0000259" key="3">
    <source>
        <dbReference type="PROSITE" id="PS51406"/>
    </source>
</evidence>
<evidence type="ECO:0000313" key="5">
    <source>
        <dbReference type="Proteomes" id="UP001159428"/>
    </source>
</evidence>